<proteinExistence type="predicted"/>
<dbReference type="InterPro" id="IPR003018">
    <property type="entry name" value="GAF"/>
</dbReference>
<reference evidence="7 8" key="1">
    <citation type="submission" date="2017-02" db="EMBL/GenBank/DDBJ databases">
        <title>Natronthermophilus aegyptiacus gen. nov.,sp. nov., an aerobic, extremely halophilic alkalithermophilic archaeon isolated from the athalassohaline Wadi An Natrun, Egypt.</title>
        <authorList>
            <person name="Zhao B."/>
        </authorList>
    </citation>
    <scope>NUCLEOTIDE SEQUENCE [LARGE SCALE GENOMIC DNA]</scope>
    <source>
        <strain evidence="7 8">CGMCC 1.3597</strain>
    </source>
</reference>
<dbReference type="PANTHER" id="PTHR34236">
    <property type="entry name" value="DIMETHYL SULFOXIDE REDUCTASE TRANSCRIPTIONAL ACTIVATOR"/>
    <property type="match status" value="1"/>
</dbReference>
<evidence type="ECO:0000313" key="8">
    <source>
        <dbReference type="Proteomes" id="UP000196084"/>
    </source>
</evidence>
<dbReference type="Pfam" id="PF08448">
    <property type="entry name" value="PAS_4"/>
    <property type="match status" value="1"/>
</dbReference>
<dbReference type="AlphaFoldDB" id="A0A202EB56"/>
<dbReference type="Pfam" id="PF04967">
    <property type="entry name" value="HTH_10"/>
    <property type="match status" value="1"/>
</dbReference>
<dbReference type="InterPro" id="IPR007050">
    <property type="entry name" value="HTH_bacterioopsin"/>
</dbReference>
<comment type="caution">
    <text evidence="7">The sequence shown here is derived from an EMBL/GenBank/DDBJ whole genome shotgun (WGS) entry which is preliminary data.</text>
</comment>
<keyword evidence="1" id="KW-0805">Transcription regulation</keyword>
<dbReference type="InterPro" id="IPR013656">
    <property type="entry name" value="PAS_4"/>
</dbReference>
<feature type="domain" description="HTH bat-type" evidence="3">
    <location>
        <begin position="481"/>
        <end position="533"/>
    </location>
</feature>
<dbReference type="Pfam" id="PF13185">
    <property type="entry name" value="GAF_2"/>
    <property type="match status" value="1"/>
</dbReference>
<keyword evidence="8" id="KW-1185">Reference proteome</keyword>
<evidence type="ECO:0000259" key="4">
    <source>
        <dbReference type="Pfam" id="PF08448"/>
    </source>
</evidence>
<dbReference type="SUPFAM" id="SSF55785">
    <property type="entry name" value="PYP-like sensor domain (PAS domain)"/>
    <property type="match status" value="1"/>
</dbReference>
<dbReference type="Gene3D" id="3.30.450.20">
    <property type="entry name" value="PAS domain"/>
    <property type="match status" value="1"/>
</dbReference>
<dbReference type="SUPFAM" id="SSF88659">
    <property type="entry name" value="Sigma3 and sigma4 domains of RNA polymerase sigma factors"/>
    <property type="match status" value="1"/>
</dbReference>
<feature type="domain" description="GAF" evidence="5">
    <location>
        <begin position="168"/>
        <end position="311"/>
    </location>
</feature>
<dbReference type="InterPro" id="IPR013324">
    <property type="entry name" value="RNA_pol_sigma_r3/r4-like"/>
</dbReference>
<keyword evidence="7" id="KW-0808">Transferase</keyword>
<evidence type="ECO:0000259" key="5">
    <source>
        <dbReference type="Pfam" id="PF13185"/>
    </source>
</evidence>
<organism evidence="7 8">
    <name type="scientific">Natronolimnobius baerhuensis</name>
    <dbReference type="NCBI Taxonomy" id="253108"/>
    <lineage>
        <taxon>Archaea</taxon>
        <taxon>Methanobacteriati</taxon>
        <taxon>Methanobacteriota</taxon>
        <taxon>Stenosarchaea group</taxon>
        <taxon>Halobacteria</taxon>
        <taxon>Halobacteriales</taxon>
        <taxon>Natrialbaceae</taxon>
        <taxon>Natronolimnobius</taxon>
    </lineage>
</organism>
<evidence type="ECO:0000256" key="2">
    <source>
        <dbReference type="ARBA" id="ARBA00023163"/>
    </source>
</evidence>
<dbReference type="GO" id="GO:0016301">
    <property type="term" value="F:kinase activity"/>
    <property type="evidence" value="ECO:0007669"/>
    <property type="project" value="UniProtKB-KW"/>
</dbReference>
<dbReference type="Pfam" id="PF15915">
    <property type="entry name" value="BAT"/>
    <property type="match status" value="1"/>
</dbReference>
<protein>
    <submittedName>
        <fullName evidence="7">Histidine kinase</fullName>
    </submittedName>
</protein>
<dbReference type="Proteomes" id="UP000196084">
    <property type="component" value="Unassembled WGS sequence"/>
</dbReference>
<evidence type="ECO:0000313" key="7">
    <source>
        <dbReference type="EMBL" id="OVE85461.1"/>
    </source>
</evidence>
<accession>A0A202EB56</accession>
<gene>
    <name evidence="7" type="ORF">B2G88_01130</name>
</gene>
<dbReference type="EMBL" id="MWPH01000001">
    <property type="protein sequence ID" value="OVE85461.1"/>
    <property type="molecule type" value="Genomic_DNA"/>
</dbReference>
<keyword evidence="7" id="KW-0418">Kinase</keyword>
<dbReference type="OrthoDB" id="234125at2157"/>
<evidence type="ECO:0000259" key="6">
    <source>
        <dbReference type="Pfam" id="PF15915"/>
    </source>
</evidence>
<dbReference type="InterPro" id="IPR035965">
    <property type="entry name" value="PAS-like_dom_sf"/>
</dbReference>
<dbReference type="Gene3D" id="3.30.450.40">
    <property type="match status" value="1"/>
</dbReference>
<dbReference type="InterPro" id="IPR029016">
    <property type="entry name" value="GAF-like_dom_sf"/>
</dbReference>
<sequence>MPPRDALAAAALETLPITVAVLDDDGEILLTNESWRAFEGDELSTDHVGVNYVATAAMDRDDDDHAARAVEGIEAILAGDRETFSMEYPCHSPQQKRWFLMRASRFSADGEMRVSVIHLDITDRKLAEIAAEASAEQVREEHRALEHVLHRVDGLVRDVTDAAVGAGTRDEIERQVCQRLVDTEPYVLAWIGRVDVATQRITPQTWAGHDDIPLEDDELVLESEDDRSHPAVQALEAGDSHVIQDLESFEAADRWWPTCAGEHVQSVAAIPLEYGDVTYGVLVLFAAESGVFDGRELPVLESLAGTVSTALNAIETQQMLTTETVVELEVAIEDPSLFVTSLADTLEAMITYRGLTYDESGTPLAFFHVDEIDGAVDVATNIEGVEQVTVVTEYDDGLLLELALVDGLVPALATHGAVIQRFDVDGRVADLTLELPNGQSARATYNMITERYDRVELLSYQESNRPAKTPRDVSAQLDERLTDRQQMALQKAYYADYFEWPRDVSGEELAASMGVSRSTFHQHLRAAQRKLLEELFAADPTSEG</sequence>
<evidence type="ECO:0000256" key="1">
    <source>
        <dbReference type="ARBA" id="ARBA00023015"/>
    </source>
</evidence>
<dbReference type="RefSeq" id="WP_054863970.1">
    <property type="nucleotide sequence ID" value="NZ_MWPH01000001.1"/>
</dbReference>
<name>A0A202EB56_9EURY</name>
<keyword evidence="2" id="KW-0804">Transcription</keyword>
<dbReference type="PANTHER" id="PTHR34236:SF1">
    <property type="entry name" value="DIMETHYL SULFOXIDE REDUCTASE TRANSCRIPTIONAL ACTIVATOR"/>
    <property type="match status" value="1"/>
</dbReference>
<evidence type="ECO:0000259" key="3">
    <source>
        <dbReference type="Pfam" id="PF04967"/>
    </source>
</evidence>
<dbReference type="NCBIfam" id="TIGR00229">
    <property type="entry name" value="sensory_box"/>
    <property type="match status" value="1"/>
</dbReference>
<dbReference type="SUPFAM" id="SSF55781">
    <property type="entry name" value="GAF domain-like"/>
    <property type="match status" value="1"/>
</dbReference>
<dbReference type="InterPro" id="IPR031803">
    <property type="entry name" value="BAT_GAF/HTH-assoc"/>
</dbReference>
<feature type="domain" description="PAS fold-4" evidence="4">
    <location>
        <begin position="12"/>
        <end position="125"/>
    </location>
</feature>
<dbReference type="InterPro" id="IPR000014">
    <property type="entry name" value="PAS"/>
</dbReference>
<feature type="domain" description="Bacterioopsin transcriptional activator GAF and HTH associated" evidence="6">
    <location>
        <begin position="323"/>
        <end position="473"/>
    </location>
</feature>